<sequence length="403" mass="45884">MADSAPSRPTPLRVGRFCHPCPPEVPSLAAAAEAPRRLAAGAAACHRRRIWHIKNMKSKRWSRPLILVGLMALSLMHGKKSEMNEMKAYMKRKKTEKLLTTQQQQQLQDEISGRQIRRDYTLPINVDDDEDDDDPDPEFTAATSATRRSYAEEDERRRDLGTSVSHLSRDDYRRSLPRSTSVRRAASALGCGGYFFNPRIQYKDNVHNDGEVMRGTMNVITRLARTMNERLDAMAEVERYRMKLRIYGGYDMRCAAQRLTPVSEIDVDELLNEEHPLHAWVEMKAEEEIPELHPDDRLVLEPQEVMGLGVSFQDMRIIQYHPINKKEAKGKHKNNMGDMKANKGKQGMIGNMGLLIHPFLVSQNCHIQISALVVGLVTWAIFKLLGMVVSSLQDNQDKVQANK</sequence>
<feature type="compositionally biased region" description="Acidic residues" evidence="1">
    <location>
        <begin position="126"/>
        <end position="137"/>
    </location>
</feature>
<comment type="caution">
    <text evidence="3">The sequence shown here is derived from an EMBL/GenBank/DDBJ whole genome shotgun (WGS) entry which is preliminary data.</text>
</comment>
<keyword evidence="4" id="KW-1185">Reference proteome</keyword>
<evidence type="ECO:0000256" key="1">
    <source>
        <dbReference type="SAM" id="MobiDB-lite"/>
    </source>
</evidence>
<protein>
    <submittedName>
        <fullName evidence="3">Uncharacterized protein</fullName>
    </submittedName>
</protein>
<dbReference type="Proteomes" id="UP000652761">
    <property type="component" value="Unassembled WGS sequence"/>
</dbReference>
<keyword evidence="2" id="KW-0472">Membrane</keyword>
<dbReference type="AlphaFoldDB" id="A0A843VGE8"/>
<feature type="compositionally biased region" description="Low complexity" evidence="1">
    <location>
        <begin position="138"/>
        <end position="148"/>
    </location>
</feature>
<keyword evidence="2" id="KW-1133">Transmembrane helix</keyword>
<gene>
    <name evidence="3" type="ORF">Taro_030470</name>
</gene>
<keyword evidence="2" id="KW-0812">Transmembrane</keyword>
<organism evidence="3 4">
    <name type="scientific">Colocasia esculenta</name>
    <name type="common">Wild taro</name>
    <name type="synonym">Arum esculentum</name>
    <dbReference type="NCBI Taxonomy" id="4460"/>
    <lineage>
        <taxon>Eukaryota</taxon>
        <taxon>Viridiplantae</taxon>
        <taxon>Streptophyta</taxon>
        <taxon>Embryophyta</taxon>
        <taxon>Tracheophyta</taxon>
        <taxon>Spermatophyta</taxon>
        <taxon>Magnoliopsida</taxon>
        <taxon>Liliopsida</taxon>
        <taxon>Araceae</taxon>
        <taxon>Aroideae</taxon>
        <taxon>Colocasieae</taxon>
        <taxon>Colocasia</taxon>
    </lineage>
</organism>
<evidence type="ECO:0000313" key="3">
    <source>
        <dbReference type="EMBL" id="MQL97772.1"/>
    </source>
</evidence>
<accession>A0A843VGE8</accession>
<evidence type="ECO:0000313" key="4">
    <source>
        <dbReference type="Proteomes" id="UP000652761"/>
    </source>
</evidence>
<dbReference type="EMBL" id="NMUH01002097">
    <property type="protein sequence ID" value="MQL97772.1"/>
    <property type="molecule type" value="Genomic_DNA"/>
</dbReference>
<name>A0A843VGE8_COLES</name>
<reference evidence="3" key="1">
    <citation type="submission" date="2017-07" db="EMBL/GenBank/DDBJ databases">
        <title>Taro Niue Genome Assembly and Annotation.</title>
        <authorList>
            <person name="Atibalentja N."/>
            <person name="Keating K."/>
            <person name="Fields C.J."/>
        </authorList>
    </citation>
    <scope>NUCLEOTIDE SEQUENCE</scope>
    <source>
        <strain evidence="3">Niue_2</strain>
        <tissue evidence="3">Leaf</tissue>
    </source>
</reference>
<feature type="compositionally biased region" description="Basic and acidic residues" evidence="1">
    <location>
        <begin position="149"/>
        <end position="160"/>
    </location>
</feature>
<evidence type="ECO:0000256" key="2">
    <source>
        <dbReference type="SAM" id="Phobius"/>
    </source>
</evidence>
<proteinExistence type="predicted"/>
<feature type="region of interest" description="Disordered" evidence="1">
    <location>
        <begin position="108"/>
        <end position="165"/>
    </location>
</feature>
<feature type="transmembrane region" description="Helical" evidence="2">
    <location>
        <begin position="369"/>
        <end position="389"/>
    </location>
</feature>